<sequence>MALRMKWHHGQAVPQLGFEPVPMRLRAFVDGEPALDSQHGVLVWEPRRIVPSYAVPEDDLRMGVEPTDPPPGPPDVASLPPILGPDSFEPHTTPGTVVDLVATSRRVARAGFRPDDRDLTGLVVLDFLAFDRWLAEDEELVGHAHDPFKRIDVLTCHRHVEVHLGDTLLAATDNAQLLLETHLPVRYYVPPDDVESSSLVASDARSTCAYKGHATYFSTADGRPEGRDIGWTYRRPLDDALRVRDHLAFWNERTDIRVDGELQPRPVTPWSTRAEQASAAAERLEFG</sequence>
<evidence type="ECO:0000256" key="1">
    <source>
        <dbReference type="SAM" id="MobiDB-lite"/>
    </source>
</evidence>
<evidence type="ECO:0000313" key="3">
    <source>
        <dbReference type="EMBL" id="QNN54493.1"/>
    </source>
</evidence>
<dbReference type="Gene3D" id="2.170.150.40">
    <property type="entry name" value="Domain of unknown function (DUF427)"/>
    <property type="match status" value="1"/>
</dbReference>
<dbReference type="InterPro" id="IPR007361">
    <property type="entry name" value="DUF427"/>
</dbReference>
<dbReference type="EMBL" id="CP060713">
    <property type="protein sequence ID" value="QNN54493.1"/>
    <property type="molecule type" value="Genomic_DNA"/>
</dbReference>
<evidence type="ECO:0000259" key="2">
    <source>
        <dbReference type="Pfam" id="PF04248"/>
    </source>
</evidence>
<proteinExistence type="predicted"/>
<organism evidence="3 4">
    <name type="scientific">Nocardioides mesophilus</name>
    <dbReference type="NCBI Taxonomy" id="433659"/>
    <lineage>
        <taxon>Bacteria</taxon>
        <taxon>Bacillati</taxon>
        <taxon>Actinomycetota</taxon>
        <taxon>Actinomycetes</taxon>
        <taxon>Propionibacteriales</taxon>
        <taxon>Nocardioidaceae</taxon>
        <taxon>Nocardioides</taxon>
    </lineage>
</organism>
<accession>A0A7G9RFW8</accession>
<dbReference type="AlphaFoldDB" id="A0A7G9RFW8"/>
<evidence type="ECO:0000313" key="4">
    <source>
        <dbReference type="Proteomes" id="UP000515947"/>
    </source>
</evidence>
<name>A0A7G9RFW8_9ACTN</name>
<feature type="domain" description="DUF427" evidence="2">
    <location>
        <begin position="160"/>
        <end position="252"/>
    </location>
</feature>
<protein>
    <submittedName>
        <fullName evidence="3">DUF427 domain-containing protein</fullName>
    </submittedName>
</protein>
<gene>
    <name evidence="3" type="ORF">H9L09_09385</name>
</gene>
<reference evidence="3 4" key="1">
    <citation type="submission" date="2020-08" db="EMBL/GenBank/DDBJ databases">
        <title>Genome sequence of Nocardioides mesophilus KACC 16243T.</title>
        <authorList>
            <person name="Hyun D.-W."/>
            <person name="Bae J.-W."/>
        </authorList>
    </citation>
    <scope>NUCLEOTIDE SEQUENCE [LARGE SCALE GENOMIC DNA]</scope>
    <source>
        <strain evidence="3 4">KACC 16243</strain>
    </source>
</reference>
<feature type="region of interest" description="Disordered" evidence="1">
    <location>
        <begin position="262"/>
        <end position="287"/>
    </location>
</feature>
<dbReference type="PANTHER" id="PTHR34310:SF9">
    <property type="entry name" value="BLR5716 PROTEIN"/>
    <property type="match status" value="1"/>
</dbReference>
<dbReference type="Proteomes" id="UP000515947">
    <property type="component" value="Chromosome"/>
</dbReference>
<dbReference type="KEGG" id="nmes:H9L09_09385"/>
<dbReference type="InterPro" id="IPR038694">
    <property type="entry name" value="DUF427_sf"/>
</dbReference>
<dbReference type="Pfam" id="PF04248">
    <property type="entry name" value="NTP_transf_9"/>
    <property type="match status" value="1"/>
</dbReference>
<dbReference type="PANTHER" id="PTHR34310">
    <property type="entry name" value="DUF427 DOMAIN PROTEIN (AFU_ORTHOLOGUE AFUA_3G02220)"/>
    <property type="match status" value="1"/>
</dbReference>
<keyword evidence="4" id="KW-1185">Reference proteome</keyword>